<dbReference type="GeneID" id="20677083"/>
<feature type="domain" description="Alpha/beta hydrolase fold-3" evidence="1">
    <location>
        <begin position="96"/>
        <end position="308"/>
    </location>
</feature>
<dbReference type="RefSeq" id="XP_009550642.1">
    <property type="nucleotide sequence ID" value="XM_009552347.1"/>
</dbReference>
<dbReference type="InterPro" id="IPR013094">
    <property type="entry name" value="AB_hydrolase_3"/>
</dbReference>
<dbReference type="STRING" id="747525.W4JW34"/>
<sequence length="335" mass="37065">MSSSYLPTPTTKDLSILEPEFRDFIGNFPDTTETAETGDVVVNFMRSIPPRPHNDPRVIKQDIQVSSPNAPSTQPPVNVRVYSPKDVDPARPLPVLLWMHHGGFFSAGPLRLDPFCSAIAAEANIIMIAPAYRQTPEHPFPAPFDDCYEVLRWITTSPETSRYAIDSTKFAVGGTSVGGTVAIGLALKLREETGSTKAISLLLLDDTSFTDKPNTYSTFHNPINKIWNANVTRYAWQFYLPNGSDALDPVTRSYVVPALATDLTGLPQTMMMCAQWDDLTDDAIAFASRLLQAGIPTEIHTYRGTFHVSDKFLHNAKMSIRKRQNMVDALEAAFA</sequence>
<dbReference type="PANTHER" id="PTHR23024">
    <property type="entry name" value="ARYLACETAMIDE DEACETYLASE"/>
    <property type="match status" value="1"/>
</dbReference>
<gene>
    <name evidence="2" type="ORF">HETIRDRAFT_460520</name>
</gene>
<dbReference type="HOGENOM" id="CLU_012494_6_4_1"/>
<protein>
    <recommendedName>
        <fullName evidence="1">Alpha/beta hydrolase fold-3 domain-containing protein</fullName>
    </recommendedName>
</protein>
<proteinExistence type="predicted"/>
<dbReference type="InterPro" id="IPR029058">
    <property type="entry name" value="AB_hydrolase_fold"/>
</dbReference>
<keyword evidence="3" id="KW-1185">Reference proteome</keyword>
<dbReference type="eggNOG" id="KOG1515">
    <property type="taxonomic scope" value="Eukaryota"/>
</dbReference>
<dbReference type="OrthoDB" id="408631at2759"/>
<evidence type="ECO:0000313" key="3">
    <source>
        <dbReference type="Proteomes" id="UP000030671"/>
    </source>
</evidence>
<dbReference type="InterPro" id="IPR050466">
    <property type="entry name" value="Carboxylest/Gibb_receptor"/>
</dbReference>
<name>W4JW34_HETIT</name>
<evidence type="ECO:0000259" key="1">
    <source>
        <dbReference type="Pfam" id="PF07859"/>
    </source>
</evidence>
<dbReference type="AlphaFoldDB" id="W4JW34"/>
<dbReference type="InParanoid" id="W4JW34"/>
<dbReference type="Gene3D" id="3.40.50.1820">
    <property type="entry name" value="alpha/beta hydrolase"/>
    <property type="match status" value="1"/>
</dbReference>
<dbReference type="PANTHER" id="PTHR23024:SF24">
    <property type="entry name" value="ALPHA_BETA HYDROLASE FOLD-3 DOMAIN-CONTAINING PROTEIN"/>
    <property type="match status" value="1"/>
</dbReference>
<accession>W4JW34</accession>
<reference evidence="2 3" key="1">
    <citation type="journal article" date="2012" name="New Phytol.">
        <title>Insight into trade-off between wood decay and parasitism from the genome of a fungal forest pathogen.</title>
        <authorList>
            <person name="Olson A."/>
            <person name="Aerts A."/>
            <person name="Asiegbu F."/>
            <person name="Belbahri L."/>
            <person name="Bouzid O."/>
            <person name="Broberg A."/>
            <person name="Canback B."/>
            <person name="Coutinho P.M."/>
            <person name="Cullen D."/>
            <person name="Dalman K."/>
            <person name="Deflorio G."/>
            <person name="van Diepen L.T."/>
            <person name="Dunand C."/>
            <person name="Duplessis S."/>
            <person name="Durling M."/>
            <person name="Gonthier P."/>
            <person name="Grimwood J."/>
            <person name="Fossdal C.G."/>
            <person name="Hansson D."/>
            <person name="Henrissat B."/>
            <person name="Hietala A."/>
            <person name="Himmelstrand K."/>
            <person name="Hoffmeister D."/>
            <person name="Hogberg N."/>
            <person name="James T.Y."/>
            <person name="Karlsson M."/>
            <person name="Kohler A."/>
            <person name="Kues U."/>
            <person name="Lee Y.H."/>
            <person name="Lin Y.C."/>
            <person name="Lind M."/>
            <person name="Lindquist E."/>
            <person name="Lombard V."/>
            <person name="Lucas S."/>
            <person name="Lunden K."/>
            <person name="Morin E."/>
            <person name="Murat C."/>
            <person name="Park J."/>
            <person name="Raffaello T."/>
            <person name="Rouze P."/>
            <person name="Salamov A."/>
            <person name="Schmutz J."/>
            <person name="Solheim H."/>
            <person name="Stahlberg J."/>
            <person name="Velez H."/>
            <person name="de Vries R.P."/>
            <person name="Wiebenga A."/>
            <person name="Woodward S."/>
            <person name="Yakovlev I."/>
            <person name="Garbelotto M."/>
            <person name="Martin F."/>
            <person name="Grigoriev I.V."/>
            <person name="Stenlid J."/>
        </authorList>
    </citation>
    <scope>NUCLEOTIDE SEQUENCE [LARGE SCALE GENOMIC DNA]</scope>
    <source>
        <strain evidence="2 3">TC 32-1</strain>
    </source>
</reference>
<evidence type="ECO:0000313" key="2">
    <source>
        <dbReference type="EMBL" id="ETW77096.1"/>
    </source>
</evidence>
<organism evidence="2 3">
    <name type="scientific">Heterobasidion irregulare (strain TC 32-1)</name>
    <dbReference type="NCBI Taxonomy" id="747525"/>
    <lineage>
        <taxon>Eukaryota</taxon>
        <taxon>Fungi</taxon>
        <taxon>Dikarya</taxon>
        <taxon>Basidiomycota</taxon>
        <taxon>Agaricomycotina</taxon>
        <taxon>Agaricomycetes</taxon>
        <taxon>Russulales</taxon>
        <taxon>Bondarzewiaceae</taxon>
        <taxon>Heterobasidion</taxon>
        <taxon>Heterobasidion annosum species complex</taxon>
    </lineage>
</organism>
<dbReference type="SUPFAM" id="SSF53474">
    <property type="entry name" value="alpha/beta-Hydrolases"/>
    <property type="match status" value="1"/>
</dbReference>
<dbReference type="GO" id="GO:0016787">
    <property type="term" value="F:hydrolase activity"/>
    <property type="evidence" value="ECO:0007669"/>
    <property type="project" value="InterPro"/>
</dbReference>
<dbReference type="Proteomes" id="UP000030671">
    <property type="component" value="Unassembled WGS sequence"/>
</dbReference>
<dbReference type="EMBL" id="KI925463">
    <property type="protein sequence ID" value="ETW77096.1"/>
    <property type="molecule type" value="Genomic_DNA"/>
</dbReference>
<dbReference type="Pfam" id="PF07859">
    <property type="entry name" value="Abhydrolase_3"/>
    <property type="match status" value="1"/>
</dbReference>
<dbReference type="KEGG" id="hir:HETIRDRAFT_460520"/>